<proteinExistence type="predicted"/>
<sequence>MESFKKEKKEALKQEKQFLKQNQQTWDNIIQPYLQQQWIKTIQNSLECLQNQSYLQKISQKADQNALQNPSETNFELLDQGEQLEIKNKCINYNLKIYQKLEKRNEQVFQSIDEAVKDCCFSCRESLNLSIPQCYQTCFKQSTKLLNYYANLIEKE</sequence>
<organism evidence="1 2">
    <name type="scientific">Pseudocohnilembus persalinus</name>
    <name type="common">Ciliate</name>
    <dbReference type="NCBI Taxonomy" id="266149"/>
    <lineage>
        <taxon>Eukaryota</taxon>
        <taxon>Sar</taxon>
        <taxon>Alveolata</taxon>
        <taxon>Ciliophora</taxon>
        <taxon>Intramacronucleata</taxon>
        <taxon>Oligohymenophorea</taxon>
        <taxon>Scuticociliatia</taxon>
        <taxon>Philasterida</taxon>
        <taxon>Pseudocohnilembidae</taxon>
        <taxon>Pseudocohnilembus</taxon>
    </lineage>
</organism>
<gene>
    <name evidence="1" type="ORF">PPERSA_13167</name>
</gene>
<protein>
    <submittedName>
        <fullName evidence="1">Uncharacterized protein</fullName>
    </submittedName>
</protein>
<reference evidence="1 2" key="1">
    <citation type="journal article" date="2015" name="Sci. Rep.">
        <title>Genome of the facultative scuticociliatosis pathogen Pseudocohnilembus persalinus provides insight into its virulence through horizontal gene transfer.</title>
        <authorList>
            <person name="Xiong J."/>
            <person name="Wang G."/>
            <person name="Cheng J."/>
            <person name="Tian M."/>
            <person name="Pan X."/>
            <person name="Warren A."/>
            <person name="Jiang C."/>
            <person name="Yuan D."/>
            <person name="Miao W."/>
        </authorList>
    </citation>
    <scope>NUCLEOTIDE SEQUENCE [LARGE SCALE GENOMIC DNA]</scope>
    <source>
        <strain evidence="1">36N120E</strain>
    </source>
</reference>
<accession>A0A0V0QLH6</accession>
<dbReference type="EMBL" id="LDAU01000150">
    <property type="protein sequence ID" value="KRX02913.1"/>
    <property type="molecule type" value="Genomic_DNA"/>
</dbReference>
<dbReference type="AlphaFoldDB" id="A0A0V0QLH6"/>
<evidence type="ECO:0000313" key="1">
    <source>
        <dbReference type="EMBL" id="KRX02913.1"/>
    </source>
</evidence>
<comment type="caution">
    <text evidence="1">The sequence shown here is derived from an EMBL/GenBank/DDBJ whole genome shotgun (WGS) entry which is preliminary data.</text>
</comment>
<name>A0A0V0QLH6_PSEPJ</name>
<evidence type="ECO:0000313" key="2">
    <source>
        <dbReference type="Proteomes" id="UP000054937"/>
    </source>
</evidence>
<keyword evidence="2" id="KW-1185">Reference proteome</keyword>
<dbReference type="Proteomes" id="UP000054937">
    <property type="component" value="Unassembled WGS sequence"/>
</dbReference>
<dbReference type="InParanoid" id="A0A0V0QLH6"/>